<evidence type="ECO:0000313" key="4">
    <source>
        <dbReference type="EMBL" id="MZI91877.1"/>
    </source>
</evidence>
<evidence type="ECO:0000313" key="5">
    <source>
        <dbReference type="Proteomes" id="UP000462621"/>
    </source>
</evidence>
<gene>
    <name evidence="4" type="ORF">F9817_01480</name>
</gene>
<organism evidence="4 5">
    <name type="scientific">Vibrio eleionomae</name>
    <dbReference type="NCBI Taxonomy" id="2653505"/>
    <lineage>
        <taxon>Bacteria</taxon>
        <taxon>Pseudomonadati</taxon>
        <taxon>Pseudomonadota</taxon>
        <taxon>Gammaproteobacteria</taxon>
        <taxon>Vibrionales</taxon>
        <taxon>Vibrionaceae</taxon>
        <taxon>Vibrio</taxon>
    </lineage>
</organism>
<sequence>MKILLFIIMTGLSISPYCLATESTHSGKGTFYSYGGGGNCSFPTPDDTIYTAAMNASDYDNSSACGAYIKVTNTDTNQSITVRIDDQCPECSQGDVDLDKTAFAKIAAIETGIIPISWHYVADPIDENIKLYFKEGSSQWWTGIQVRDHKYPIKTLKYRISGSGNDFTTVERQSYNYFVKNDGFGVGPYDFQITDSKGQTLTVKSISLILNSEIDTAAQFPDAD</sequence>
<reference evidence="4 5" key="1">
    <citation type="submission" date="2019-10" db="EMBL/GenBank/DDBJ databases">
        <title>Vibrio sp. nov. isolated from a shrimp pond.</title>
        <authorList>
            <person name="Gomez-Gil B."/>
            <person name="Enciso-Ibarra J."/>
            <person name="Enciso-Ibarra K."/>
            <person name="Bolan-Mejia C."/>
        </authorList>
    </citation>
    <scope>NUCLEOTIDE SEQUENCE [LARGE SCALE GENOMIC DNA]</scope>
    <source>
        <strain evidence="4 5">CAIM 722</strain>
    </source>
</reference>
<dbReference type="Pfam" id="PF03330">
    <property type="entry name" value="DPBB_1"/>
    <property type="match status" value="1"/>
</dbReference>
<dbReference type="SUPFAM" id="SSF49590">
    <property type="entry name" value="PHL pollen allergen"/>
    <property type="match status" value="1"/>
</dbReference>
<accession>A0A7X4LHA1</accession>
<name>A0A7X4LHA1_9VIBR</name>
<dbReference type="InterPro" id="IPR009009">
    <property type="entry name" value="RlpA-like_DPBB"/>
</dbReference>
<protein>
    <submittedName>
        <fullName evidence="4">Lipoprotein A-like protein</fullName>
    </submittedName>
</protein>
<dbReference type="InterPro" id="IPR051477">
    <property type="entry name" value="Expansin_CellWall"/>
</dbReference>
<evidence type="ECO:0000256" key="2">
    <source>
        <dbReference type="SAM" id="SignalP"/>
    </source>
</evidence>
<keyword evidence="5" id="KW-1185">Reference proteome</keyword>
<evidence type="ECO:0000259" key="3">
    <source>
        <dbReference type="Pfam" id="PF03330"/>
    </source>
</evidence>
<dbReference type="Gene3D" id="2.40.40.10">
    <property type="entry name" value="RlpA-like domain"/>
    <property type="match status" value="1"/>
</dbReference>
<dbReference type="InterPro" id="IPR036908">
    <property type="entry name" value="RlpA-like_sf"/>
</dbReference>
<dbReference type="SUPFAM" id="SSF50685">
    <property type="entry name" value="Barwin-like endoglucanases"/>
    <property type="match status" value="1"/>
</dbReference>
<dbReference type="RefSeq" id="WP_161153191.1">
    <property type="nucleotide sequence ID" value="NZ_WEKT01000002.1"/>
</dbReference>
<dbReference type="AlphaFoldDB" id="A0A7X4LHA1"/>
<evidence type="ECO:0000256" key="1">
    <source>
        <dbReference type="ARBA" id="ARBA00022729"/>
    </source>
</evidence>
<comment type="caution">
    <text evidence="4">The sequence shown here is derived from an EMBL/GenBank/DDBJ whole genome shotgun (WGS) entry which is preliminary data.</text>
</comment>
<dbReference type="PANTHER" id="PTHR31836:SF21">
    <property type="entry name" value="EXPANSIN-LIKE PROTEIN 7"/>
    <property type="match status" value="1"/>
</dbReference>
<dbReference type="EMBL" id="WEKT01000002">
    <property type="protein sequence ID" value="MZI91877.1"/>
    <property type="molecule type" value="Genomic_DNA"/>
</dbReference>
<feature type="domain" description="RlpA-like protein double-psi beta-barrel" evidence="3">
    <location>
        <begin position="63"/>
        <end position="117"/>
    </location>
</feature>
<dbReference type="InterPro" id="IPR049818">
    <property type="entry name" value="Expansin_EXLX1-like"/>
</dbReference>
<feature type="signal peptide" evidence="2">
    <location>
        <begin position="1"/>
        <end position="20"/>
    </location>
</feature>
<keyword evidence="4" id="KW-0449">Lipoprotein</keyword>
<dbReference type="PANTHER" id="PTHR31836">
    <property type="match status" value="1"/>
</dbReference>
<proteinExistence type="predicted"/>
<feature type="chain" id="PRO_5030832210" evidence="2">
    <location>
        <begin position="21"/>
        <end position="224"/>
    </location>
</feature>
<dbReference type="Gene3D" id="2.60.40.760">
    <property type="entry name" value="Expansin, cellulose-binding-like domain"/>
    <property type="match status" value="1"/>
</dbReference>
<keyword evidence="1 2" id="KW-0732">Signal</keyword>
<dbReference type="CDD" id="cd22272">
    <property type="entry name" value="DPBB_EXLX1-like"/>
    <property type="match status" value="1"/>
</dbReference>
<dbReference type="NCBIfam" id="NF041144">
    <property type="entry name" value="expansin_EXLX1"/>
    <property type="match status" value="1"/>
</dbReference>
<dbReference type="InterPro" id="IPR036749">
    <property type="entry name" value="Expansin_CBD_sf"/>
</dbReference>
<dbReference type="Proteomes" id="UP000462621">
    <property type="component" value="Unassembled WGS sequence"/>
</dbReference>